<name>A0A9P6A6U2_PLEER</name>
<evidence type="ECO:0000256" key="2">
    <source>
        <dbReference type="ARBA" id="ARBA00022692"/>
    </source>
</evidence>
<feature type="transmembrane region" description="Helical" evidence="6">
    <location>
        <begin position="99"/>
        <end position="116"/>
    </location>
</feature>
<feature type="transmembrane region" description="Helical" evidence="6">
    <location>
        <begin position="334"/>
        <end position="353"/>
    </location>
</feature>
<comment type="caution">
    <text evidence="8">The sequence shown here is derived from an EMBL/GenBank/DDBJ whole genome shotgun (WGS) entry which is preliminary data.</text>
</comment>
<keyword evidence="2 6" id="KW-0812">Transmembrane</keyword>
<dbReference type="SUPFAM" id="SSF103473">
    <property type="entry name" value="MFS general substrate transporter"/>
    <property type="match status" value="1"/>
</dbReference>
<dbReference type="Proteomes" id="UP000807025">
    <property type="component" value="Unassembled WGS sequence"/>
</dbReference>
<dbReference type="InterPro" id="IPR020846">
    <property type="entry name" value="MFS_dom"/>
</dbReference>
<dbReference type="EMBL" id="MU154528">
    <property type="protein sequence ID" value="KAF9500321.1"/>
    <property type="molecule type" value="Genomic_DNA"/>
</dbReference>
<feature type="transmembrane region" description="Helical" evidence="6">
    <location>
        <begin position="136"/>
        <end position="155"/>
    </location>
</feature>
<evidence type="ECO:0000259" key="7">
    <source>
        <dbReference type="PROSITE" id="PS50850"/>
    </source>
</evidence>
<feature type="transmembrane region" description="Helical" evidence="6">
    <location>
        <begin position="254"/>
        <end position="276"/>
    </location>
</feature>
<proteinExistence type="predicted"/>
<feature type="transmembrane region" description="Helical" evidence="6">
    <location>
        <begin position="444"/>
        <end position="466"/>
    </location>
</feature>
<dbReference type="AlphaFoldDB" id="A0A9P6A6U2"/>
<feature type="transmembrane region" description="Helical" evidence="6">
    <location>
        <begin position="224"/>
        <end position="248"/>
    </location>
</feature>
<protein>
    <submittedName>
        <fullName evidence="8">MFS polyamine transporter</fullName>
    </submittedName>
</protein>
<keyword evidence="9" id="KW-1185">Reference proteome</keyword>
<dbReference type="InterPro" id="IPR011701">
    <property type="entry name" value="MFS"/>
</dbReference>
<feature type="transmembrane region" description="Helical" evidence="6">
    <location>
        <begin position="478"/>
        <end position="499"/>
    </location>
</feature>
<feature type="transmembrane region" description="Helical" evidence="6">
    <location>
        <begin position="167"/>
        <end position="185"/>
    </location>
</feature>
<sequence>MANLVAEGSRRSSLTLMEHKNNPPAALVGPSPLDREIAQDELEFETYGGNDIHDPPSKEAASITPTPTFTEPAHDPNRVSWNGANDPENPQNWSVRRKWGITAVCIMMTVNVTFASSAPTASTRAIISTFGVSAEVSYLITTTFLLGYVFGPLFWGPGSELSGRRPVFLIAMISHTVLHLGQALAQNIETLLVTRFLSGFFAVAPLTNSGGVIADIWSAETRGLATSLFAASVFMGPVMGPIVAGYIIESSLSWRWIFWVMMMFAGACTLLMIILLPETYAPVLLQKRAQRLRKADPEKNHAIYAEHERGDWSFKGILHRTLFRPFKMLAMEPILLLVTFYVSIVYAILYALFQAFPIIFVSKRGFTIAQDGLIFIGIGIGTSLGSLINVLTTRHYPALIAKWKGFPPPEERLYGAMIGGPCLVIGIFWLGWTGEYPSIPWYVPAISSVFIGTSISLVFISFLSYLVDTYLMYSASAFAANTVCRSAAAAAIPLFTVQMFTKMGVNWACTLFGILGLILAPSPFLFKKYGPRIRAHSKFAPCIDLRIAKELEAEALAKQEKA</sequence>
<dbReference type="GO" id="GO:0022857">
    <property type="term" value="F:transmembrane transporter activity"/>
    <property type="evidence" value="ECO:0007669"/>
    <property type="project" value="InterPro"/>
</dbReference>
<evidence type="ECO:0000256" key="5">
    <source>
        <dbReference type="SAM" id="MobiDB-lite"/>
    </source>
</evidence>
<feature type="domain" description="Major facilitator superfamily (MFS) profile" evidence="7">
    <location>
        <begin position="101"/>
        <end position="534"/>
    </location>
</feature>
<feature type="transmembrane region" description="Helical" evidence="6">
    <location>
        <begin position="505"/>
        <end position="526"/>
    </location>
</feature>
<dbReference type="GO" id="GO:0005886">
    <property type="term" value="C:plasma membrane"/>
    <property type="evidence" value="ECO:0007669"/>
    <property type="project" value="TreeGrafter"/>
</dbReference>
<evidence type="ECO:0000256" key="6">
    <source>
        <dbReference type="SAM" id="Phobius"/>
    </source>
</evidence>
<keyword evidence="3 6" id="KW-1133">Transmembrane helix</keyword>
<evidence type="ECO:0000313" key="9">
    <source>
        <dbReference type="Proteomes" id="UP000807025"/>
    </source>
</evidence>
<dbReference type="InterPro" id="IPR036259">
    <property type="entry name" value="MFS_trans_sf"/>
</dbReference>
<dbReference type="PANTHER" id="PTHR23502:SF74">
    <property type="entry name" value="MAJOR FACILITATOR SUPERFAMILY (MFS) PROFILE DOMAIN-CONTAINING PROTEIN"/>
    <property type="match status" value="1"/>
</dbReference>
<dbReference type="PROSITE" id="PS50850">
    <property type="entry name" value="MFS"/>
    <property type="match status" value="1"/>
</dbReference>
<feature type="transmembrane region" description="Helical" evidence="6">
    <location>
        <begin position="373"/>
        <end position="392"/>
    </location>
</feature>
<feature type="transmembrane region" description="Helical" evidence="6">
    <location>
        <begin position="413"/>
        <end position="432"/>
    </location>
</feature>
<feature type="region of interest" description="Disordered" evidence="5">
    <location>
        <begin position="1"/>
        <end position="32"/>
    </location>
</feature>
<dbReference type="OrthoDB" id="9986881at2759"/>
<gene>
    <name evidence="8" type="ORF">BDN71DRAFT_1440940</name>
</gene>
<dbReference type="FunFam" id="1.20.1250.20:FF:000082">
    <property type="entry name" value="MFS multidrug transporter, putative"/>
    <property type="match status" value="1"/>
</dbReference>
<organism evidence="8 9">
    <name type="scientific">Pleurotus eryngii</name>
    <name type="common">Boletus of the steppes</name>
    <dbReference type="NCBI Taxonomy" id="5323"/>
    <lineage>
        <taxon>Eukaryota</taxon>
        <taxon>Fungi</taxon>
        <taxon>Dikarya</taxon>
        <taxon>Basidiomycota</taxon>
        <taxon>Agaricomycotina</taxon>
        <taxon>Agaricomycetes</taxon>
        <taxon>Agaricomycetidae</taxon>
        <taxon>Agaricales</taxon>
        <taxon>Pleurotineae</taxon>
        <taxon>Pleurotaceae</taxon>
        <taxon>Pleurotus</taxon>
    </lineage>
</organism>
<dbReference type="Pfam" id="PF07690">
    <property type="entry name" value="MFS_1"/>
    <property type="match status" value="1"/>
</dbReference>
<dbReference type="CDD" id="cd17323">
    <property type="entry name" value="MFS_Tpo1_MDR_like"/>
    <property type="match status" value="1"/>
</dbReference>
<comment type="subcellular location">
    <subcellularLocation>
        <location evidence="1">Membrane</location>
        <topology evidence="1">Multi-pass membrane protein</topology>
    </subcellularLocation>
</comment>
<dbReference type="Gene3D" id="1.20.1250.20">
    <property type="entry name" value="MFS general substrate transporter like domains"/>
    <property type="match status" value="1"/>
</dbReference>
<evidence type="ECO:0000256" key="4">
    <source>
        <dbReference type="ARBA" id="ARBA00023136"/>
    </source>
</evidence>
<feature type="transmembrane region" description="Helical" evidence="6">
    <location>
        <begin position="197"/>
        <end position="217"/>
    </location>
</feature>
<keyword evidence="4 6" id="KW-0472">Membrane</keyword>
<evidence type="ECO:0000256" key="1">
    <source>
        <dbReference type="ARBA" id="ARBA00004141"/>
    </source>
</evidence>
<dbReference type="PANTHER" id="PTHR23502">
    <property type="entry name" value="MAJOR FACILITATOR SUPERFAMILY"/>
    <property type="match status" value="1"/>
</dbReference>
<feature type="region of interest" description="Disordered" evidence="5">
    <location>
        <begin position="46"/>
        <end position="87"/>
    </location>
</feature>
<accession>A0A9P6A6U2</accession>
<reference evidence="8" key="1">
    <citation type="submission" date="2020-11" db="EMBL/GenBank/DDBJ databases">
        <authorList>
            <consortium name="DOE Joint Genome Institute"/>
            <person name="Ahrendt S."/>
            <person name="Riley R."/>
            <person name="Andreopoulos W."/>
            <person name="Labutti K."/>
            <person name="Pangilinan J."/>
            <person name="Ruiz-Duenas F.J."/>
            <person name="Barrasa J.M."/>
            <person name="Sanchez-Garcia M."/>
            <person name="Camarero S."/>
            <person name="Miyauchi S."/>
            <person name="Serrano A."/>
            <person name="Linde D."/>
            <person name="Babiker R."/>
            <person name="Drula E."/>
            <person name="Ayuso-Fernandez I."/>
            <person name="Pacheco R."/>
            <person name="Padilla G."/>
            <person name="Ferreira P."/>
            <person name="Barriuso J."/>
            <person name="Kellner H."/>
            <person name="Castanera R."/>
            <person name="Alfaro M."/>
            <person name="Ramirez L."/>
            <person name="Pisabarro A.G."/>
            <person name="Kuo A."/>
            <person name="Tritt A."/>
            <person name="Lipzen A."/>
            <person name="He G."/>
            <person name="Yan M."/>
            <person name="Ng V."/>
            <person name="Cullen D."/>
            <person name="Martin F."/>
            <person name="Rosso M.-N."/>
            <person name="Henrissat B."/>
            <person name="Hibbett D."/>
            <person name="Martinez A.T."/>
            <person name="Grigoriev I.V."/>
        </authorList>
    </citation>
    <scope>NUCLEOTIDE SEQUENCE</scope>
    <source>
        <strain evidence="8">ATCC 90797</strain>
    </source>
</reference>
<evidence type="ECO:0000256" key="3">
    <source>
        <dbReference type="ARBA" id="ARBA00022989"/>
    </source>
</evidence>
<evidence type="ECO:0000313" key="8">
    <source>
        <dbReference type="EMBL" id="KAF9500321.1"/>
    </source>
</evidence>